<comment type="similarity">
    <text evidence="5">Belongs to the class-II pyridoxal-phosphate-dependent aminotransferase family. MalY/PatB cystathionine beta-lyase subfamily.</text>
</comment>
<keyword evidence="4" id="KW-0456">Lyase</keyword>
<evidence type="ECO:0000313" key="7">
    <source>
        <dbReference type="EMBL" id="PXA66070.1"/>
    </source>
</evidence>
<dbReference type="PANTHER" id="PTHR43525">
    <property type="entry name" value="PROTEIN MALY"/>
    <property type="match status" value="1"/>
</dbReference>
<dbReference type="InterPro" id="IPR015422">
    <property type="entry name" value="PyrdxlP-dep_Trfase_small"/>
</dbReference>
<dbReference type="SUPFAM" id="SSF53383">
    <property type="entry name" value="PLP-dependent transferases"/>
    <property type="match status" value="1"/>
</dbReference>
<comment type="caution">
    <text evidence="7">The sequence shown here is derived from an EMBL/GenBank/DDBJ whole genome shotgun (WGS) entry which is preliminary data.</text>
</comment>
<keyword evidence="7" id="KW-0808">Transferase</keyword>
<dbReference type="CDD" id="cd00609">
    <property type="entry name" value="AAT_like"/>
    <property type="match status" value="1"/>
</dbReference>
<dbReference type="AlphaFoldDB" id="A0A2V3DSF7"/>
<dbReference type="GO" id="GO:0008483">
    <property type="term" value="F:transaminase activity"/>
    <property type="evidence" value="ECO:0007669"/>
    <property type="project" value="UniProtKB-KW"/>
</dbReference>
<feature type="domain" description="Aminotransferase class I/classII large" evidence="6">
    <location>
        <begin position="66"/>
        <end position="361"/>
    </location>
</feature>
<evidence type="ECO:0000259" key="6">
    <source>
        <dbReference type="Pfam" id="PF00155"/>
    </source>
</evidence>
<dbReference type="EC" id="4.4.1.13" evidence="2"/>
<name>A0A2V3DSF7_9MICC</name>
<dbReference type="EMBL" id="QHLZ01000004">
    <property type="protein sequence ID" value="PXA66070.1"/>
    <property type="molecule type" value="Genomic_DNA"/>
</dbReference>
<dbReference type="InterPro" id="IPR004839">
    <property type="entry name" value="Aminotransferase_I/II_large"/>
</dbReference>
<evidence type="ECO:0000256" key="1">
    <source>
        <dbReference type="ARBA" id="ARBA00001933"/>
    </source>
</evidence>
<evidence type="ECO:0000256" key="3">
    <source>
        <dbReference type="ARBA" id="ARBA00022898"/>
    </source>
</evidence>
<evidence type="ECO:0000256" key="2">
    <source>
        <dbReference type="ARBA" id="ARBA00012224"/>
    </source>
</evidence>
<dbReference type="InterPro" id="IPR051798">
    <property type="entry name" value="Class-II_PLP-Dep_Aminotrans"/>
</dbReference>
<dbReference type="OrthoDB" id="3224382at2"/>
<evidence type="ECO:0000313" key="8">
    <source>
        <dbReference type="Proteomes" id="UP000246303"/>
    </source>
</evidence>
<dbReference type="InterPro" id="IPR015424">
    <property type="entry name" value="PyrdxlP-dep_Trfase"/>
</dbReference>
<organism evidence="7 8">
    <name type="scientific">Arthrobacter psychrochitiniphilus</name>
    <dbReference type="NCBI Taxonomy" id="291045"/>
    <lineage>
        <taxon>Bacteria</taxon>
        <taxon>Bacillati</taxon>
        <taxon>Actinomycetota</taxon>
        <taxon>Actinomycetes</taxon>
        <taxon>Micrococcales</taxon>
        <taxon>Micrococcaceae</taxon>
        <taxon>Arthrobacter</taxon>
    </lineage>
</organism>
<dbReference type="PANTHER" id="PTHR43525:SF2">
    <property type="entry name" value="CYSTATHIONINE BETA-LYASE-RELATED"/>
    <property type="match status" value="1"/>
</dbReference>
<dbReference type="GO" id="GO:0047804">
    <property type="term" value="F:cysteine-S-conjugate beta-lyase activity"/>
    <property type="evidence" value="ECO:0007669"/>
    <property type="project" value="UniProtKB-EC"/>
</dbReference>
<protein>
    <recommendedName>
        <fullName evidence="2">cysteine-S-conjugate beta-lyase</fullName>
        <ecNumber evidence="2">4.4.1.13</ecNumber>
    </recommendedName>
</protein>
<dbReference type="GO" id="GO:0030170">
    <property type="term" value="F:pyridoxal phosphate binding"/>
    <property type="evidence" value="ECO:0007669"/>
    <property type="project" value="InterPro"/>
</dbReference>
<keyword evidence="8" id="KW-1185">Reference proteome</keyword>
<gene>
    <name evidence="7" type="ORF">CVS29_07600</name>
</gene>
<dbReference type="RefSeq" id="WP_110105741.1">
    <property type="nucleotide sequence ID" value="NZ_JACBZZ010000001.1"/>
</dbReference>
<evidence type="ECO:0000256" key="4">
    <source>
        <dbReference type="ARBA" id="ARBA00023239"/>
    </source>
</evidence>
<reference evidence="7 8" key="1">
    <citation type="submission" date="2018-05" db="EMBL/GenBank/DDBJ databases">
        <title>Genetic diversity of glacier-inhabiting Cryobacterium bacteria in China and description of Cryobacterium mengkeensis sp. nov. and Arthrobacter glacialis sp. nov.</title>
        <authorList>
            <person name="Liu Q."/>
            <person name="Xin Y.-H."/>
        </authorList>
    </citation>
    <scope>NUCLEOTIDE SEQUENCE [LARGE SCALE GENOMIC DNA]</scope>
    <source>
        <strain evidence="7 8">GP3</strain>
    </source>
</reference>
<proteinExistence type="inferred from homology"/>
<dbReference type="Proteomes" id="UP000246303">
    <property type="component" value="Unassembled WGS sequence"/>
</dbReference>
<sequence>MRTAQPQRSAAAAAFDAISEEQLRKVGSLKWSEHPDSLPAWVAEMDFGLAAPIALRLQESIRNAQVGYLPNALIPAMSRACADFMAVRHGWHVRAENIRPVADVLTALESTVRLFTPGTGRIVVLTPAYMPFIWLPATYGRELIQVPMLATGDAWELDFAAIENSLHGGDLLILCNPHNPIGKVYTRTELLRLAEIVQRRGARVFSDEIHAPLVYDDARHVPYASLSDAAASHTVTATSASKAWNLAGLKTAQIIFSNAADAAVWTQKGAAKEHSATPLGVVANTVAYSEGAPWLRDVLEYLDANRSLLAELVGQHLPGASLVRPAGTYLAFIDCNGLNLGGFEGTPTEFFAAHAAVVLTEGGLCGDAGAGFVRMNFATPGPILRKLVEAMGAALPG</sequence>
<keyword evidence="7" id="KW-0032">Aminotransferase</keyword>
<dbReference type="Gene3D" id="3.90.1150.10">
    <property type="entry name" value="Aspartate Aminotransferase, domain 1"/>
    <property type="match status" value="1"/>
</dbReference>
<dbReference type="InterPro" id="IPR015421">
    <property type="entry name" value="PyrdxlP-dep_Trfase_major"/>
</dbReference>
<comment type="cofactor">
    <cofactor evidence="1">
        <name>pyridoxal 5'-phosphate</name>
        <dbReference type="ChEBI" id="CHEBI:597326"/>
    </cofactor>
</comment>
<keyword evidence="3" id="KW-0663">Pyridoxal phosphate</keyword>
<evidence type="ECO:0000256" key="5">
    <source>
        <dbReference type="ARBA" id="ARBA00037974"/>
    </source>
</evidence>
<dbReference type="Gene3D" id="3.40.640.10">
    <property type="entry name" value="Type I PLP-dependent aspartate aminotransferase-like (Major domain)"/>
    <property type="match status" value="1"/>
</dbReference>
<dbReference type="Pfam" id="PF00155">
    <property type="entry name" value="Aminotran_1_2"/>
    <property type="match status" value="1"/>
</dbReference>
<accession>A0A2V3DSF7</accession>